<dbReference type="EMBL" id="CM056820">
    <property type="protein sequence ID" value="KAJ8615600.1"/>
    <property type="molecule type" value="Genomic_DNA"/>
</dbReference>
<proteinExistence type="predicted"/>
<gene>
    <name evidence="1" type="ORF">MRB53_034972</name>
</gene>
<comment type="caution">
    <text evidence="1">The sequence shown here is derived from an EMBL/GenBank/DDBJ whole genome shotgun (WGS) entry which is preliminary data.</text>
</comment>
<organism evidence="1 2">
    <name type="scientific">Persea americana</name>
    <name type="common">Avocado</name>
    <dbReference type="NCBI Taxonomy" id="3435"/>
    <lineage>
        <taxon>Eukaryota</taxon>
        <taxon>Viridiplantae</taxon>
        <taxon>Streptophyta</taxon>
        <taxon>Embryophyta</taxon>
        <taxon>Tracheophyta</taxon>
        <taxon>Spermatophyta</taxon>
        <taxon>Magnoliopsida</taxon>
        <taxon>Magnoliidae</taxon>
        <taxon>Laurales</taxon>
        <taxon>Lauraceae</taxon>
        <taxon>Persea</taxon>
    </lineage>
</organism>
<evidence type="ECO:0000313" key="2">
    <source>
        <dbReference type="Proteomes" id="UP001234297"/>
    </source>
</evidence>
<reference evidence="1 2" key="1">
    <citation type="journal article" date="2022" name="Hortic Res">
        <title>A haplotype resolved chromosomal level avocado genome allows analysis of novel avocado genes.</title>
        <authorList>
            <person name="Nath O."/>
            <person name="Fletcher S.J."/>
            <person name="Hayward A."/>
            <person name="Shaw L.M."/>
            <person name="Masouleh A.K."/>
            <person name="Furtado A."/>
            <person name="Henry R.J."/>
            <person name="Mitter N."/>
        </authorList>
    </citation>
    <scope>NUCLEOTIDE SEQUENCE [LARGE SCALE GENOMIC DNA]</scope>
    <source>
        <strain evidence="2">cv. Hass</strain>
    </source>
</reference>
<protein>
    <submittedName>
        <fullName evidence="1">Uncharacterized protein</fullName>
    </submittedName>
</protein>
<sequence length="292" mass="32991">MFLVPSFETLSSIIWILFSFRPSKASGVSGFSLSVANGNGTPVRTLKGENMEVHPNDSLPIKFRIQRWVFRTPPSEDPAKRFQRPPQPDLEALLPDGFLEQTKGRGLVVKSWAPQMAVLSHDSVGGFVTHCGWNSVLVALTAKVPMVAWPLYAEQWLNRVVLVEEMALAMPIEGVEKGWLVAEDIEKRVRGLMESEEVKTLREWTTEMRDKARLHKSFRKQGADLYFAEAGGGECWFSRIWPARLLPAEKNRCLPKETLDLLPPRRIKKTTVWALQIETGEGDCYAVVVFDL</sequence>
<dbReference type="Proteomes" id="UP001234297">
    <property type="component" value="Chromosome 12"/>
</dbReference>
<accession>A0ACC2K3E4</accession>
<name>A0ACC2K3E4_PERAE</name>
<evidence type="ECO:0000313" key="1">
    <source>
        <dbReference type="EMBL" id="KAJ8615600.1"/>
    </source>
</evidence>
<keyword evidence="2" id="KW-1185">Reference proteome</keyword>